<keyword evidence="3 5" id="KW-1133">Transmembrane helix</keyword>
<accession>A0A8S9ZRL3</accession>
<name>A0A8S9ZRL3_9BILA</name>
<keyword evidence="2 5" id="KW-0812">Transmembrane</keyword>
<reference evidence="7" key="1">
    <citation type="journal article" date="2020" name="Ecol. Evol.">
        <title>Genome structure and content of the rice root-knot nematode (Meloidogyne graminicola).</title>
        <authorList>
            <person name="Phan N.T."/>
            <person name="Danchin E.G.J."/>
            <person name="Klopp C."/>
            <person name="Perfus-Barbeoch L."/>
            <person name="Kozlowski D.K."/>
            <person name="Koutsovoulos G.D."/>
            <person name="Lopez-Roques C."/>
            <person name="Bouchez O."/>
            <person name="Zahm M."/>
            <person name="Besnard G."/>
            <person name="Bellafiore S."/>
        </authorList>
    </citation>
    <scope>NUCLEOTIDE SEQUENCE</scope>
    <source>
        <strain evidence="7">VN-18</strain>
    </source>
</reference>
<dbReference type="InterPro" id="IPR000276">
    <property type="entry name" value="GPCR_Rhodpsn"/>
</dbReference>
<keyword evidence="8" id="KW-1185">Reference proteome</keyword>
<evidence type="ECO:0000256" key="3">
    <source>
        <dbReference type="ARBA" id="ARBA00022989"/>
    </source>
</evidence>
<dbReference type="EMBL" id="JABEBT010000031">
    <property type="protein sequence ID" value="KAF7636250.1"/>
    <property type="molecule type" value="Genomic_DNA"/>
</dbReference>
<evidence type="ECO:0000259" key="6">
    <source>
        <dbReference type="PROSITE" id="PS50262"/>
    </source>
</evidence>
<feature type="transmembrane region" description="Helical" evidence="5">
    <location>
        <begin position="268"/>
        <end position="287"/>
    </location>
</feature>
<dbReference type="InterPro" id="IPR047130">
    <property type="entry name" value="7TM_GPCR_Srsx_nematod"/>
</dbReference>
<evidence type="ECO:0000256" key="4">
    <source>
        <dbReference type="ARBA" id="ARBA00023136"/>
    </source>
</evidence>
<dbReference type="Gene3D" id="1.20.1070.10">
    <property type="entry name" value="Rhodopsin 7-helix transmembrane proteins"/>
    <property type="match status" value="1"/>
</dbReference>
<evidence type="ECO:0000313" key="7">
    <source>
        <dbReference type="EMBL" id="KAF7636250.1"/>
    </source>
</evidence>
<evidence type="ECO:0000256" key="2">
    <source>
        <dbReference type="ARBA" id="ARBA00022692"/>
    </source>
</evidence>
<dbReference type="InterPro" id="IPR017452">
    <property type="entry name" value="GPCR_Rhodpsn_7TM"/>
</dbReference>
<dbReference type="Pfam" id="PF10320">
    <property type="entry name" value="7TM_GPCR_Srsx"/>
    <property type="match status" value="1"/>
</dbReference>
<dbReference type="SUPFAM" id="SSF81321">
    <property type="entry name" value="Family A G protein-coupled receptor-like"/>
    <property type="match status" value="1"/>
</dbReference>
<evidence type="ECO:0000256" key="5">
    <source>
        <dbReference type="SAM" id="Phobius"/>
    </source>
</evidence>
<feature type="transmembrane region" description="Helical" evidence="5">
    <location>
        <begin position="194"/>
        <end position="218"/>
    </location>
</feature>
<dbReference type="PANTHER" id="PTHR23360">
    <property type="entry name" value="G-PROTEIN COUPLED RECEPTORS FAMILY 1 PROFILE DOMAIN-CONTAINING PROTEIN-RELATED"/>
    <property type="match status" value="1"/>
</dbReference>
<dbReference type="AlphaFoldDB" id="A0A8S9ZRL3"/>
<dbReference type="GO" id="GO:0004930">
    <property type="term" value="F:G protein-coupled receptor activity"/>
    <property type="evidence" value="ECO:0007669"/>
    <property type="project" value="InterPro"/>
</dbReference>
<feature type="transmembrane region" description="Helical" evidence="5">
    <location>
        <begin position="147"/>
        <end position="166"/>
    </location>
</feature>
<dbReference type="OrthoDB" id="5820127at2759"/>
<sequence length="291" mass="34178">MSLISKNYLFLDSTYLLYENTGINSLFFVPALIRSIISFITILLNLSVIYITIKYRKKYSSIKSNISILLTINSFFEILHQSGQFIFLVISASGKNLIPFGKIVLFQTHSIIGFSSAIFMFTTLSFDRLLTVLFPIFYKTLNQRQHIYLHFILIILFNFYIIFIIIKTLNDYYNWPINGTINDFLELIRIENKLLASIPLLFTPPIILYFLIGLKLYFRKVNCLETMKKIYRSLFLIVFINIDGYLLTFLITLYILMPFNYNQLTIKYLILQNISAIILNLHLNKIISRQL</sequence>
<gene>
    <name evidence="7" type="ORF">Mgra_00004239</name>
</gene>
<feature type="transmembrane region" description="Helical" evidence="5">
    <location>
        <begin position="27"/>
        <end position="53"/>
    </location>
</feature>
<dbReference type="PROSITE" id="PS50262">
    <property type="entry name" value="G_PROTEIN_RECEP_F1_2"/>
    <property type="match status" value="1"/>
</dbReference>
<comment type="subcellular location">
    <subcellularLocation>
        <location evidence="1">Membrane</location>
    </subcellularLocation>
</comment>
<dbReference type="PANTHER" id="PTHR23360:SF5">
    <property type="entry name" value="G-PROTEIN COUPLED RECEPTORS FAMILY 1 PROFILE DOMAIN-CONTAINING PROTEIN"/>
    <property type="match status" value="1"/>
</dbReference>
<feature type="transmembrane region" description="Helical" evidence="5">
    <location>
        <begin position="65"/>
        <end position="92"/>
    </location>
</feature>
<dbReference type="SMART" id="SM01381">
    <property type="entry name" value="7TM_GPCR_Srsx"/>
    <property type="match status" value="1"/>
</dbReference>
<keyword evidence="4 5" id="KW-0472">Membrane</keyword>
<dbReference type="GO" id="GO:0016020">
    <property type="term" value="C:membrane"/>
    <property type="evidence" value="ECO:0007669"/>
    <property type="project" value="UniProtKB-SubCell"/>
</dbReference>
<organism evidence="7 8">
    <name type="scientific">Meloidogyne graminicola</name>
    <dbReference type="NCBI Taxonomy" id="189291"/>
    <lineage>
        <taxon>Eukaryota</taxon>
        <taxon>Metazoa</taxon>
        <taxon>Ecdysozoa</taxon>
        <taxon>Nematoda</taxon>
        <taxon>Chromadorea</taxon>
        <taxon>Rhabditida</taxon>
        <taxon>Tylenchina</taxon>
        <taxon>Tylenchomorpha</taxon>
        <taxon>Tylenchoidea</taxon>
        <taxon>Meloidogynidae</taxon>
        <taxon>Meloidogyninae</taxon>
        <taxon>Meloidogyne</taxon>
    </lineage>
</organism>
<protein>
    <recommendedName>
        <fullName evidence="6">G-protein coupled receptors family 1 profile domain-containing protein</fullName>
    </recommendedName>
</protein>
<proteinExistence type="predicted"/>
<dbReference type="InterPro" id="IPR019424">
    <property type="entry name" value="7TM_GPCR_Srsx"/>
</dbReference>
<feature type="domain" description="G-protein coupled receptors family 1 profile" evidence="6">
    <location>
        <begin position="44"/>
        <end position="288"/>
    </location>
</feature>
<comment type="caution">
    <text evidence="7">The sequence shown here is derived from an EMBL/GenBank/DDBJ whole genome shotgun (WGS) entry which is preliminary data.</text>
</comment>
<evidence type="ECO:0000256" key="1">
    <source>
        <dbReference type="ARBA" id="ARBA00004370"/>
    </source>
</evidence>
<feature type="transmembrane region" description="Helical" evidence="5">
    <location>
        <begin position="230"/>
        <end position="256"/>
    </location>
</feature>
<feature type="transmembrane region" description="Helical" evidence="5">
    <location>
        <begin position="104"/>
        <end position="126"/>
    </location>
</feature>
<evidence type="ECO:0000313" key="8">
    <source>
        <dbReference type="Proteomes" id="UP000605970"/>
    </source>
</evidence>
<dbReference type="Proteomes" id="UP000605970">
    <property type="component" value="Unassembled WGS sequence"/>
</dbReference>